<gene>
    <name evidence="1" type="ORF">H2198_006436</name>
</gene>
<comment type="caution">
    <text evidence="1">The sequence shown here is derived from an EMBL/GenBank/DDBJ whole genome shotgun (WGS) entry which is preliminary data.</text>
</comment>
<keyword evidence="2" id="KW-1185">Reference proteome</keyword>
<name>A0ACC3A2Y7_9EURO</name>
<evidence type="ECO:0000313" key="1">
    <source>
        <dbReference type="EMBL" id="KAJ9654560.1"/>
    </source>
</evidence>
<evidence type="ECO:0000313" key="2">
    <source>
        <dbReference type="Proteomes" id="UP001172386"/>
    </source>
</evidence>
<accession>A0ACC3A2Y7</accession>
<dbReference type="EMBL" id="JAPDRQ010000118">
    <property type="protein sequence ID" value="KAJ9654560.1"/>
    <property type="molecule type" value="Genomic_DNA"/>
</dbReference>
<protein>
    <submittedName>
        <fullName evidence="1">Uncharacterized protein</fullName>
    </submittedName>
</protein>
<reference evidence="1" key="1">
    <citation type="submission" date="2022-10" db="EMBL/GenBank/DDBJ databases">
        <title>Culturing micro-colonial fungi from biological soil crusts in the Mojave desert and describing Neophaeococcomyces mojavensis, and introducing the new genera and species Taxawa tesnikishii.</title>
        <authorList>
            <person name="Kurbessoian T."/>
            <person name="Stajich J.E."/>
        </authorList>
    </citation>
    <scope>NUCLEOTIDE SEQUENCE</scope>
    <source>
        <strain evidence="1">JES_112</strain>
    </source>
</reference>
<dbReference type="Proteomes" id="UP001172386">
    <property type="component" value="Unassembled WGS sequence"/>
</dbReference>
<sequence>MSTKPRPTHSSIPGYRPGPILSKGQKNLLLGLVVGPLLTYGVLKLRQQQRNQQERLLEEEGRQRWYKEHGENPGVEDAGKSGGSV</sequence>
<proteinExistence type="predicted"/>
<organism evidence="1 2">
    <name type="scientific">Neophaeococcomyces mojaviensis</name>
    <dbReference type="NCBI Taxonomy" id="3383035"/>
    <lineage>
        <taxon>Eukaryota</taxon>
        <taxon>Fungi</taxon>
        <taxon>Dikarya</taxon>
        <taxon>Ascomycota</taxon>
        <taxon>Pezizomycotina</taxon>
        <taxon>Eurotiomycetes</taxon>
        <taxon>Chaetothyriomycetidae</taxon>
        <taxon>Chaetothyriales</taxon>
        <taxon>Chaetothyriales incertae sedis</taxon>
        <taxon>Neophaeococcomyces</taxon>
    </lineage>
</organism>